<reference evidence="1 2" key="1">
    <citation type="submission" date="2016-11" db="EMBL/GenBank/DDBJ databases">
        <authorList>
            <person name="Jaros S."/>
            <person name="Januszkiewicz K."/>
            <person name="Wedrychowicz H."/>
        </authorList>
    </citation>
    <scope>NUCLEOTIDE SEQUENCE [LARGE SCALE GENOMIC DNA]</scope>
    <source>
        <strain evidence="1 2">DSM 26897</strain>
    </source>
</reference>
<keyword evidence="2" id="KW-1185">Reference proteome</keyword>
<protein>
    <recommendedName>
        <fullName evidence="3">YhcG N-terminal domain-containing protein</fullName>
    </recommendedName>
</protein>
<dbReference type="EMBL" id="FQUO01000005">
    <property type="protein sequence ID" value="SHF16632.1"/>
    <property type="molecule type" value="Genomic_DNA"/>
</dbReference>
<dbReference type="AlphaFoldDB" id="A0A1M4ZFR7"/>
<gene>
    <name evidence="1" type="ORF">SAMN05444008_105201</name>
</gene>
<evidence type="ECO:0008006" key="3">
    <source>
        <dbReference type="Google" id="ProtNLM"/>
    </source>
</evidence>
<sequence length="49" mass="5600">MNPAANNSLYHDSKTILQEARQSAYCSVNFAMVVAYWEISQRIVKHEQG</sequence>
<dbReference type="OrthoDB" id="9801263at2"/>
<proteinExistence type="predicted"/>
<name>A0A1M4ZFR7_9BACT</name>
<dbReference type="Proteomes" id="UP000184368">
    <property type="component" value="Unassembled WGS sequence"/>
</dbReference>
<evidence type="ECO:0000313" key="2">
    <source>
        <dbReference type="Proteomes" id="UP000184368"/>
    </source>
</evidence>
<organism evidence="1 2">
    <name type="scientific">Cnuella takakiae</name>
    <dbReference type="NCBI Taxonomy" id="1302690"/>
    <lineage>
        <taxon>Bacteria</taxon>
        <taxon>Pseudomonadati</taxon>
        <taxon>Bacteroidota</taxon>
        <taxon>Chitinophagia</taxon>
        <taxon>Chitinophagales</taxon>
        <taxon>Chitinophagaceae</taxon>
        <taxon>Cnuella</taxon>
    </lineage>
</organism>
<accession>A0A1M4ZFR7</accession>
<evidence type="ECO:0000313" key="1">
    <source>
        <dbReference type="EMBL" id="SHF16632.1"/>
    </source>
</evidence>
<dbReference type="RefSeq" id="WP_143157259.1">
    <property type="nucleotide sequence ID" value="NZ_FQUO01000005.1"/>
</dbReference>